<feature type="modified residue" description="4-aspartylphosphate" evidence="2">
    <location>
        <position position="60"/>
    </location>
</feature>
<dbReference type="Pfam" id="PF00072">
    <property type="entry name" value="Response_reg"/>
    <property type="match status" value="1"/>
</dbReference>
<dbReference type="InterPro" id="IPR005158">
    <property type="entry name" value="BTAD"/>
</dbReference>
<feature type="domain" description="Response regulatory" evidence="3">
    <location>
        <begin position="9"/>
        <end position="128"/>
    </location>
</feature>
<reference evidence="4" key="1">
    <citation type="submission" date="2020-09" db="EMBL/GenBank/DDBJ databases">
        <title>Pelobacter alkaliphilus sp. nov., a novel anaerobic arsenate-reducing bacterium from terrestrial mud volcano.</title>
        <authorList>
            <person name="Khomyakova M.A."/>
            <person name="Merkel A.Y."/>
            <person name="Slobodkin A.I."/>
        </authorList>
    </citation>
    <scope>NUCLEOTIDE SEQUENCE</scope>
    <source>
        <strain evidence="4">M08fum</strain>
    </source>
</reference>
<dbReference type="SUPFAM" id="SSF46894">
    <property type="entry name" value="C-terminal effector domain of the bipartite response regulators"/>
    <property type="match status" value="1"/>
</dbReference>
<gene>
    <name evidence="4" type="ORF">ICT70_10585</name>
</gene>
<dbReference type="AlphaFoldDB" id="A0A8J6QNR2"/>
<dbReference type="GO" id="GO:0003677">
    <property type="term" value="F:DNA binding"/>
    <property type="evidence" value="ECO:0007669"/>
    <property type="project" value="UniProtKB-KW"/>
</dbReference>
<dbReference type="RefSeq" id="WP_191156379.1">
    <property type="nucleotide sequence ID" value="NZ_JACWUN010000011.1"/>
</dbReference>
<name>A0A8J6QNR2_9BACT</name>
<dbReference type="SUPFAM" id="SSF52172">
    <property type="entry name" value="CheY-like"/>
    <property type="match status" value="1"/>
</dbReference>
<dbReference type="InterPro" id="IPR051677">
    <property type="entry name" value="AfsR-DnrI-RedD_regulator"/>
</dbReference>
<dbReference type="InterPro" id="IPR011990">
    <property type="entry name" value="TPR-like_helical_dom_sf"/>
</dbReference>
<protein>
    <submittedName>
        <fullName evidence="4">Response regulator</fullName>
    </submittedName>
</protein>
<proteinExistence type="predicted"/>
<dbReference type="Gene3D" id="1.25.40.10">
    <property type="entry name" value="Tetratricopeptide repeat domain"/>
    <property type="match status" value="2"/>
</dbReference>
<comment type="caution">
    <text evidence="4">The sequence shown here is derived from an EMBL/GenBank/DDBJ whole genome shotgun (WGS) entry which is preliminary data.</text>
</comment>
<keyword evidence="2" id="KW-0597">Phosphoprotein</keyword>
<dbReference type="SMART" id="SM01043">
    <property type="entry name" value="BTAD"/>
    <property type="match status" value="1"/>
</dbReference>
<organism evidence="4 5">
    <name type="scientific">Pelovirga terrestris</name>
    <dbReference type="NCBI Taxonomy" id="2771352"/>
    <lineage>
        <taxon>Bacteria</taxon>
        <taxon>Pseudomonadati</taxon>
        <taxon>Thermodesulfobacteriota</taxon>
        <taxon>Desulfuromonadia</taxon>
        <taxon>Geobacterales</taxon>
        <taxon>Geobacteraceae</taxon>
        <taxon>Pelovirga</taxon>
    </lineage>
</organism>
<dbReference type="Proteomes" id="UP000632828">
    <property type="component" value="Unassembled WGS sequence"/>
</dbReference>
<dbReference type="Pfam" id="PF03704">
    <property type="entry name" value="BTAD"/>
    <property type="match status" value="1"/>
</dbReference>
<dbReference type="InterPro" id="IPR001789">
    <property type="entry name" value="Sig_transdc_resp-reg_receiver"/>
</dbReference>
<dbReference type="PANTHER" id="PTHR35807">
    <property type="entry name" value="TRANSCRIPTIONAL REGULATOR REDD-RELATED"/>
    <property type="match status" value="1"/>
</dbReference>
<dbReference type="GO" id="GO:0006355">
    <property type="term" value="P:regulation of DNA-templated transcription"/>
    <property type="evidence" value="ECO:0007669"/>
    <property type="project" value="InterPro"/>
</dbReference>
<keyword evidence="1" id="KW-0238">DNA-binding</keyword>
<evidence type="ECO:0000256" key="2">
    <source>
        <dbReference type="PROSITE-ProRule" id="PRU00169"/>
    </source>
</evidence>
<evidence type="ECO:0000259" key="3">
    <source>
        <dbReference type="PROSITE" id="PS50110"/>
    </source>
</evidence>
<dbReference type="SMART" id="SM00448">
    <property type="entry name" value="REC"/>
    <property type="match status" value="1"/>
</dbReference>
<dbReference type="SUPFAM" id="SSF48452">
    <property type="entry name" value="TPR-like"/>
    <property type="match status" value="2"/>
</dbReference>
<sequence>MLASPSPYTLLLVDDNPVNLQLITQIIELDLPAVQVLTAGNATEGLILTAEHQVDGAFIDVQMPGMDGLEMCRQLRLHPRTSRIPLVLMTAHIASPQLRAEGLEVGAHDFISKPISNVEMLARIKVMLRLCEKERAQTTSTKQLQQQLKGHSAQVRWLSGLLISGDGPLAPDEEQWLQQLAADLPRMDSEDDRLFYQKLLNDFPLPWRRTLFKLSLLECIPLVLAGRLSEIIDIAAGLDYLTRHQVSLVQLKGKEDCLRFHPQVKDLLRSKAQQVLSDAERSEVYRIAADWYREREQWLPLLACLINGGRYTEVSQVLKQRGLELLHLNNACTSIQVLDQIADDRVAECGWQSLLRGIMRLNNLAEDAAVWLELAFQLFSREHDARGMALAQSWQALQAVYVDGNQNHWPGRYSAFAQLANQVMPTLMVEEKLAVAFAFGLSRICFAGELESTQELLERALAQAHQSGSALALTRLRLLRVRLALQQGRLLVARTTFEQAYSALTERHSFFELLMIHQSAFNLLLVDGTLSGLQQQQAIFTRDCPLPVQRRALIAPLHDYYAASLLIARDQHELASQFIDSAMNSSCGGDSDHLRSLLLQLRGWINALSSSAGAAEEDLGKGLELREQAGGALWRLENLLLAGATCVALNQLTRAQSLLNTALAGSRQLCEERLRPGLHAWLAVVCRRLGQLSEAQEHLHAFYDLLQRQRSRFFWGLSSDLLKELLSLLAGAKQRELLRPLLEKYLRLDFDQQQQVIGRIDITTLGGFSVRKGLQHFNLNQVGQASRMMLALLLLAPQHTLSIEVLMGQLWPDSPPGKARNNFDAAHSRLRKALEAVFGKDVRYHYLVLEKGMVSLQHASFDAQLFAHHMESARFHLQREQYWQAEQRLWRMERLWQGEFLSGYELNDELPRFRDQYNQLRLEQLQALAGLLVRRHEYQQATGLLRAGLLLDPTADELIRQLLAIYHRQADARAAEQLLKDYRAALIREGYMTEEIDELIDVFGAHWLSNNMNNHRESGNNESL</sequence>
<keyword evidence="5" id="KW-1185">Reference proteome</keyword>
<dbReference type="InterPro" id="IPR059106">
    <property type="entry name" value="WHD_MalT"/>
</dbReference>
<dbReference type="GO" id="GO:0000160">
    <property type="term" value="P:phosphorelay signal transduction system"/>
    <property type="evidence" value="ECO:0007669"/>
    <property type="project" value="InterPro"/>
</dbReference>
<dbReference type="EMBL" id="JACWUN010000011">
    <property type="protein sequence ID" value="MBD1401122.1"/>
    <property type="molecule type" value="Genomic_DNA"/>
</dbReference>
<dbReference type="Gene3D" id="3.40.50.2300">
    <property type="match status" value="1"/>
</dbReference>
<evidence type="ECO:0000313" key="4">
    <source>
        <dbReference type="EMBL" id="MBD1401122.1"/>
    </source>
</evidence>
<accession>A0A8J6QNR2</accession>
<dbReference type="Pfam" id="PF25873">
    <property type="entry name" value="WHD_MalT"/>
    <property type="match status" value="1"/>
</dbReference>
<dbReference type="PROSITE" id="PS50110">
    <property type="entry name" value="RESPONSE_REGULATORY"/>
    <property type="match status" value="1"/>
</dbReference>
<dbReference type="Gene3D" id="1.10.10.10">
    <property type="entry name" value="Winged helix-like DNA-binding domain superfamily/Winged helix DNA-binding domain"/>
    <property type="match status" value="1"/>
</dbReference>
<dbReference type="InterPro" id="IPR036388">
    <property type="entry name" value="WH-like_DNA-bd_sf"/>
</dbReference>
<dbReference type="InterPro" id="IPR011006">
    <property type="entry name" value="CheY-like_superfamily"/>
</dbReference>
<evidence type="ECO:0000256" key="1">
    <source>
        <dbReference type="ARBA" id="ARBA00023125"/>
    </source>
</evidence>
<dbReference type="InterPro" id="IPR016032">
    <property type="entry name" value="Sig_transdc_resp-reg_C-effctor"/>
</dbReference>
<evidence type="ECO:0000313" key="5">
    <source>
        <dbReference type="Proteomes" id="UP000632828"/>
    </source>
</evidence>